<evidence type="ECO:0000256" key="1">
    <source>
        <dbReference type="ARBA" id="ARBA00010641"/>
    </source>
</evidence>
<keyword evidence="3" id="KW-0731">Sigma factor</keyword>
<dbReference type="InterPro" id="IPR011745">
    <property type="entry name" value="RNA_pol_sigma70_MYXXA"/>
</dbReference>
<evidence type="ECO:0000313" key="8">
    <source>
        <dbReference type="Proteomes" id="UP000663090"/>
    </source>
</evidence>
<dbReference type="InterPro" id="IPR013324">
    <property type="entry name" value="RNA_pol_sigma_r3/r4-like"/>
</dbReference>
<dbReference type="InterPro" id="IPR036388">
    <property type="entry name" value="WH-like_DNA-bd_sf"/>
</dbReference>
<reference evidence="7 8" key="1">
    <citation type="submission" date="2021-02" db="EMBL/GenBank/DDBJ databases">
        <title>De Novo genome assembly of isolated myxobacteria.</title>
        <authorList>
            <person name="Stevens D.C."/>
        </authorList>
    </citation>
    <scope>NUCLEOTIDE SEQUENCE [LARGE SCALE GENOMIC DNA]</scope>
    <source>
        <strain evidence="7 8">SCHIC003</strain>
    </source>
</reference>
<comment type="similarity">
    <text evidence="1">Belongs to the sigma-70 factor family. ECF subfamily.</text>
</comment>
<dbReference type="InterPro" id="IPR039425">
    <property type="entry name" value="RNA_pol_sigma-70-like"/>
</dbReference>
<protein>
    <submittedName>
        <fullName evidence="7">Sigma-70 family RNA polymerase sigma factor</fullName>
    </submittedName>
</protein>
<dbReference type="Pfam" id="PF08281">
    <property type="entry name" value="Sigma70_r4_2"/>
    <property type="match status" value="1"/>
</dbReference>
<feature type="domain" description="RNA polymerase sigma factor 70 region 4 type 2" evidence="6">
    <location>
        <begin position="140"/>
        <end position="191"/>
    </location>
</feature>
<evidence type="ECO:0000256" key="2">
    <source>
        <dbReference type="ARBA" id="ARBA00023015"/>
    </source>
</evidence>
<dbReference type="RefSeq" id="WP_206714421.1">
    <property type="nucleotide sequence ID" value="NZ_CP071091.1"/>
</dbReference>
<evidence type="ECO:0000313" key="7">
    <source>
        <dbReference type="EMBL" id="QSQ12703.1"/>
    </source>
</evidence>
<evidence type="ECO:0000256" key="3">
    <source>
        <dbReference type="ARBA" id="ARBA00023082"/>
    </source>
</evidence>
<dbReference type="PANTHER" id="PTHR43133">
    <property type="entry name" value="RNA POLYMERASE ECF-TYPE SIGMA FACTO"/>
    <property type="match status" value="1"/>
</dbReference>
<sequence length="234" mass="25764">MAKPPETELHVADLALARACASGDTAALATLEERIIPQVRAALKRRDVDDTTADEALQVLRARFLVAEGAMPPRIMEYAGRGPLSAWLRMTALRLAWGVMNERKGPLLADDGPLEALGVAPDDVELQYLKERYGADFNAAFREALAALEPRARTLLRMHLVDGMGTARIAEAYGVDRSSVKRWLATAREWLLDQTRVRFAARVGVSMPELDSLLTQLRSQLDLSIRRLMAGSSS</sequence>
<dbReference type="PANTHER" id="PTHR43133:SF8">
    <property type="entry name" value="RNA POLYMERASE SIGMA FACTOR HI_1459-RELATED"/>
    <property type="match status" value="1"/>
</dbReference>
<keyword evidence="5" id="KW-0804">Transcription</keyword>
<dbReference type="Gene3D" id="1.10.1740.10">
    <property type="match status" value="1"/>
</dbReference>
<dbReference type="InterPro" id="IPR014284">
    <property type="entry name" value="RNA_pol_sigma-70_dom"/>
</dbReference>
<dbReference type="Proteomes" id="UP000663090">
    <property type="component" value="Chromosome"/>
</dbReference>
<dbReference type="InterPro" id="IPR013325">
    <property type="entry name" value="RNA_pol_sigma_r2"/>
</dbReference>
<evidence type="ECO:0000256" key="5">
    <source>
        <dbReference type="ARBA" id="ARBA00023163"/>
    </source>
</evidence>
<dbReference type="NCBIfam" id="TIGR03001">
    <property type="entry name" value="Sig-70_gmx1"/>
    <property type="match status" value="1"/>
</dbReference>
<keyword evidence="4" id="KW-0238">DNA-binding</keyword>
<dbReference type="SUPFAM" id="SSF88946">
    <property type="entry name" value="Sigma2 domain of RNA polymerase sigma factors"/>
    <property type="match status" value="1"/>
</dbReference>
<dbReference type="SUPFAM" id="SSF88659">
    <property type="entry name" value="Sigma3 and sigma4 domains of RNA polymerase sigma factors"/>
    <property type="match status" value="1"/>
</dbReference>
<dbReference type="Gene3D" id="1.10.10.10">
    <property type="entry name" value="Winged helix-like DNA-binding domain superfamily/Winged helix DNA-binding domain"/>
    <property type="match status" value="1"/>
</dbReference>
<name>A0ABX7N2I4_9BACT</name>
<proteinExistence type="inferred from homology"/>
<keyword evidence="8" id="KW-1185">Reference proteome</keyword>
<accession>A0ABX7N2I4</accession>
<dbReference type="EMBL" id="CP071091">
    <property type="protein sequence ID" value="QSQ12703.1"/>
    <property type="molecule type" value="Genomic_DNA"/>
</dbReference>
<keyword evidence="2" id="KW-0805">Transcription regulation</keyword>
<gene>
    <name evidence="7" type="ORF">JY572_30780</name>
</gene>
<evidence type="ECO:0000256" key="4">
    <source>
        <dbReference type="ARBA" id="ARBA00023125"/>
    </source>
</evidence>
<evidence type="ECO:0000259" key="6">
    <source>
        <dbReference type="Pfam" id="PF08281"/>
    </source>
</evidence>
<dbReference type="NCBIfam" id="TIGR02937">
    <property type="entry name" value="sigma70-ECF"/>
    <property type="match status" value="1"/>
</dbReference>
<organism evidence="7 8">
    <name type="scientific">Myxococcus landrumensis</name>
    <dbReference type="NCBI Taxonomy" id="2813577"/>
    <lineage>
        <taxon>Bacteria</taxon>
        <taxon>Pseudomonadati</taxon>
        <taxon>Myxococcota</taxon>
        <taxon>Myxococcia</taxon>
        <taxon>Myxococcales</taxon>
        <taxon>Cystobacterineae</taxon>
        <taxon>Myxococcaceae</taxon>
        <taxon>Myxococcus</taxon>
    </lineage>
</organism>
<dbReference type="InterPro" id="IPR013249">
    <property type="entry name" value="RNA_pol_sigma70_r4_t2"/>
</dbReference>